<name>A0A2H0R9F9_UNCKA</name>
<sequence>MIILGIDPGTTTTGFGILQKISRDNYKVLNYGVIHTMPKIDQKIKLFEIDKDIKSLIKKYKPNLMSIEKLFYNKNPKTIISVSQARGVCLLNAGIYNLRVFEYTPLQVKNTLVGYGRADKAQVQYMVKNILNLSYIPKPDDAADALAIAICAGLEIQ</sequence>
<evidence type="ECO:0000313" key="16">
    <source>
        <dbReference type="Proteomes" id="UP000230214"/>
    </source>
</evidence>
<feature type="active site" evidence="13">
    <location>
        <position position="141"/>
    </location>
</feature>
<accession>A0A2H0R9F9</accession>
<keyword evidence="8 13" id="KW-0460">Magnesium</keyword>
<dbReference type="Proteomes" id="UP000230214">
    <property type="component" value="Unassembled WGS sequence"/>
</dbReference>
<protein>
    <recommendedName>
        <fullName evidence="13 14">Crossover junction endodeoxyribonuclease RuvC</fullName>
        <ecNumber evidence="13 14">3.1.21.10</ecNumber>
    </recommendedName>
    <alternativeName>
        <fullName evidence="13">Holliday junction nuclease RuvC</fullName>
    </alternativeName>
    <alternativeName>
        <fullName evidence="13">Holliday junction resolvase RuvC</fullName>
    </alternativeName>
</protein>
<evidence type="ECO:0000256" key="10">
    <source>
        <dbReference type="ARBA" id="ARBA00023172"/>
    </source>
</evidence>
<comment type="similarity">
    <text evidence="1 13">Belongs to the RuvC family.</text>
</comment>
<feature type="binding site" evidence="13">
    <location>
        <position position="141"/>
    </location>
    <ligand>
        <name>Mg(2+)</name>
        <dbReference type="ChEBI" id="CHEBI:18420"/>
        <label>1</label>
    </ligand>
</feature>
<dbReference type="NCBIfam" id="NF000711">
    <property type="entry name" value="PRK00039.2-1"/>
    <property type="match status" value="1"/>
</dbReference>
<dbReference type="PANTHER" id="PTHR30194:SF3">
    <property type="entry name" value="CROSSOVER JUNCTION ENDODEOXYRIBONUCLEASE RUVC"/>
    <property type="match status" value="1"/>
</dbReference>
<dbReference type="GO" id="GO:0003677">
    <property type="term" value="F:DNA binding"/>
    <property type="evidence" value="ECO:0007669"/>
    <property type="project" value="UniProtKB-KW"/>
</dbReference>
<organism evidence="15 16">
    <name type="scientific">candidate division WWE3 bacterium CG10_big_fil_rev_8_21_14_0_10_32_10</name>
    <dbReference type="NCBI Taxonomy" id="1975090"/>
    <lineage>
        <taxon>Bacteria</taxon>
        <taxon>Katanobacteria</taxon>
    </lineage>
</organism>
<dbReference type="GO" id="GO:0048476">
    <property type="term" value="C:Holliday junction resolvase complex"/>
    <property type="evidence" value="ECO:0007669"/>
    <property type="project" value="UniProtKB-UniRule"/>
</dbReference>
<evidence type="ECO:0000256" key="11">
    <source>
        <dbReference type="ARBA" id="ARBA00023204"/>
    </source>
</evidence>
<reference evidence="15 16" key="1">
    <citation type="submission" date="2017-09" db="EMBL/GenBank/DDBJ databases">
        <title>Depth-based differentiation of microbial function through sediment-hosted aquifers and enrichment of novel symbionts in the deep terrestrial subsurface.</title>
        <authorList>
            <person name="Probst A.J."/>
            <person name="Ladd B."/>
            <person name="Jarett J.K."/>
            <person name="Geller-Mcgrath D.E."/>
            <person name="Sieber C.M."/>
            <person name="Emerson J.B."/>
            <person name="Anantharaman K."/>
            <person name="Thomas B.C."/>
            <person name="Malmstrom R."/>
            <person name="Stieglmeier M."/>
            <person name="Klingl A."/>
            <person name="Woyke T."/>
            <person name="Ryan C.M."/>
            <person name="Banfield J.F."/>
        </authorList>
    </citation>
    <scope>NUCLEOTIDE SEQUENCE [LARGE SCALE GENOMIC DNA]</scope>
    <source>
        <strain evidence="15">CG10_big_fil_rev_8_21_14_0_10_32_10</strain>
    </source>
</reference>
<evidence type="ECO:0000256" key="2">
    <source>
        <dbReference type="ARBA" id="ARBA00022490"/>
    </source>
</evidence>
<evidence type="ECO:0000256" key="5">
    <source>
        <dbReference type="ARBA" id="ARBA00022759"/>
    </source>
</evidence>
<dbReference type="GO" id="GO:0005737">
    <property type="term" value="C:cytoplasm"/>
    <property type="evidence" value="ECO:0007669"/>
    <property type="project" value="UniProtKB-SubCell"/>
</dbReference>
<evidence type="ECO:0000256" key="6">
    <source>
        <dbReference type="ARBA" id="ARBA00022763"/>
    </source>
</evidence>
<dbReference type="InterPro" id="IPR036397">
    <property type="entry name" value="RNaseH_sf"/>
</dbReference>
<keyword evidence="6 13" id="KW-0227">DNA damage</keyword>
<dbReference type="InterPro" id="IPR002176">
    <property type="entry name" value="X-over_junc_endoDNase_RuvC"/>
</dbReference>
<keyword evidence="10 13" id="KW-0233">DNA recombination</keyword>
<evidence type="ECO:0000256" key="9">
    <source>
        <dbReference type="ARBA" id="ARBA00023125"/>
    </source>
</evidence>
<dbReference type="FunFam" id="3.30.420.10:FF:000002">
    <property type="entry name" value="Crossover junction endodeoxyribonuclease RuvC"/>
    <property type="match status" value="1"/>
</dbReference>
<feature type="binding site" evidence="13">
    <location>
        <position position="7"/>
    </location>
    <ligand>
        <name>Mg(2+)</name>
        <dbReference type="ChEBI" id="CHEBI:18420"/>
        <label>1</label>
    </ligand>
</feature>
<evidence type="ECO:0000256" key="14">
    <source>
        <dbReference type="NCBIfam" id="TIGR00228"/>
    </source>
</evidence>
<keyword evidence="9 13" id="KW-0238">DNA-binding</keyword>
<feature type="binding site" evidence="13">
    <location>
        <position position="68"/>
    </location>
    <ligand>
        <name>Mg(2+)</name>
        <dbReference type="ChEBI" id="CHEBI:18420"/>
        <label>2</label>
    </ligand>
</feature>
<dbReference type="PANTHER" id="PTHR30194">
    <property type="entry name" value="CROSSOVER JUNCTION ENDODEOXYRIBONUCLEASE RUVC"/>
    <property type="match status" value="1"/>
</dbReference>
<evidence type="ECO:0000256" key="12">
    <source>
        <dbReference type="ARBA" id="ARBA00029354"/>
    </source>
</evidence>
<feature type="active site" evidence="13">
    <location>
        <position position="7"/>
    </location>
</feature>
<dbReference type="GO" id="GO:0006281">
    <property type="term" value="P:DNA repair"/>
    <property type="evidence" value="ECO:0007669"/>
    <property type="project" value="UniProtKB-UniRule"/>
</dbReference>
<comment type="catalytic activity">
    <reaction evidence="12 13">
        <text>Endonucleolytic cleavage at a junction such as a reciprocal single-stranded crossover between two homologous DNA duplexes (Holliday junction).</text>
        <dbReference type="EC" id="3.1.21.10"/>
    </reaction>
</comment>
<dbReference type="NCBIfam" id="TIGR00228">
    <property type="entry name" value="ruvC"/>
    <property type="match status" value="1"/>
</dbReference>
<keyword evidence="5 13" id="KW-0255">Endonuclease</keyword>
<dbReference type="AlphaFoldDB" id="A0A2H0R9F9"/>
<dbReference type="EC" id="3.1.21.10" evidence="13 14"/>
<dbReference type="GO" id="GO:0000287">
    <property type="term" value="F:magnesium ion binding"/>
    <property type="evidence" value="ECO:0007669"/>
    <property type="project" value="UniProtKB-UniRule"/>
</dbReference>
<comment type="subcellular location">
    <subcellularLocation>
        <location evidence="13">Cytoplasm</location>
    </subcellularLocation>
</comment>
<dbReference type="Gene3D" id="3.30.420.10">
    <property type="entry name" value="Ribonuclease H-like superfamily/Ribonuclease H"/>
    <property type="match status" value="1"/>
</dbReference>
<dbReference type="EMBL" id="PCXU01000036">
    <property type="protein sequence ID" value="PIR43143.1"/>
    <property type="molecule type" value="Genomic_DNA"/>
</dbReference>
<gene>
    <name evidence="13" type="primary">ruvC</name>
    <name evidence="15" type="ORF">COV24_04225</name>
</gene>
<evidence type="ECO:0000256" key="13">
    <source>
        <dbReference type="HAMAP-Rule" id="MF_00034"/>
    </source>
</evidence>
<evidence type="ECO:0000256" key="8">
    <source>
        <dbReference type="ARBA" id="ARBA00022842"/>
    </source>
</evidence>
<evidence type="ECO:0000256" key="7">
    <source>
        <dbReference type="ARBA" id="ARBA00022801"/>
    </source>
</evidence>
<keyword evidence="2 13" id="KW-0963">Cytoplasm</keyword>
<comment type="cofactor">
    <cofactor evidence="13">
        <name>Mg(2+)</name>
        <dbReference type="ChEBI" id="CHEBI:18420"/>
    </cofactor>
    <text evidence="13">Binds 2 Mg(2+) ion per subunit.</text>
</comment>
<keyword evidence="4 13" id="KW-0479">Metal-binding</keyword>
<evidence type="ECO:0000256" key="3">
    <source>
        <dbReference type="ARBA" id="ARBA00022722"/>
    </source>
</evidence>
<dbReference type="Pfam" id="PF02075">
    <property type="entry name" value="RuvC"/>
    <property type="match status" value="1"/>
</dbReference>
<proteinExistence type="inferred from homology"/>
<comment type="function">
    <text evidence="13">The RuvA-RuvB-RuvC complex processes Holliday junction (HJ) DNA during genetic recombination and DNA repair. Endonuclease that resolves HJ intermediates. Cleaves cruciform DNA by making single-stranded nicks across the HJ at symmetrical positions within the homologous arms, yielding a 5'-phosphate and a 3'-hydroxyl group; requires a central core of homology in the junction. The consensus cleavage sequence is 5'-(A/T)TT(C/G)-3'. Cleavage occurs on the 3'-side of the TT dinucleotide at the point of strand exchange. HJ branch migration catalyzed by RuvA-RuvB allows RuvC to scan DNA until it finds its consensus sequence, where it cleaves and resolves the cruciform DNA.</text>
</comment>
<dbReference type="SUPFAM" id="SSF53098">
    <property type="entry name" value="Ribonuclease H-like"/>
    <property type="match status" value="1"/>
</dbReference>
<dbReference type="GO" id="GO:0008821">
    <property type="term" value="F:crossover junction DNA endonuclease activity"/>
    <property type="evidence" value="ECO:0007669"/>
    <property type="project" value="UniProtKB-UniRule"/>
</dbReference>
<evidence type="ECO:0000256" key="4">
    <source>
        <dbReference type="ARBA" id="ARBA00022723"/>
    </source>
</evidence>
<dbReference type="PRINTS" id="PR00696">
    <property type="entry name" value="RSOLVASERUVC"/>
</dbReference>
<keyword evidence="11 13" id="KW-0234">DNA repair</keyword>
<dbReference type="CDD" id="cd16962">
    <property type="entry name" value="RuvC"/>
    <property type="match status" value="1"/>
</dbReference>
<dbReference type="InterPro" id="IPR012337">
    <property type="entry name" value="RNaseH-like_sf"/>
</dbReference>
<comment type="caution">
    <text evidence="15">The sequence shown here is derived from an EMBL/GenBank/DDBJ whole genome shotgun (WGS) entry which is preliminary data.</text>
</comment>
<comment type="subunit">
    <text evidence="13">Homodimer which binds Holliday junction (HJ) DNA. The HJ becomes 2-fold symmetrical on binding to RuvC with unstacked arms; it has a different conformation from HJ DNA in complex with RuvA. In the full resolvosome a probable DNA-RuvA(4)-RuvB(12)-RuvC(2) complex forms which resolves the HJ.</text>
</comment>
<keyword evidence="7 13" id="KW-0378">Hydrolase</keyword>
<feature type="active site" evidence="13">
    <location>
        <position position="68"/>
    </location>
</feature>
<keyword evidence="3 13" id="KW-0540">Nuclease</keyword>
<dbReference type="GO" id="GO:0006310">
    <property type="term" value="P:DNA recombination"/>
    <property type="evidence" value="ECO:0007669"/>
    <property type="project" value="UniProtKB-UniRule"/>
</dbReference>
<evidence type="ECO:0000256" key="1">
    <source>
        <dbReference type="ARBA" id="ARBA00009518"/>
    </source>
</evidence>
<dbReference type="PROSITE" id="PS01321">
    <property type="entry name" value="RUVC"/>
    <property type="match status" value="1"/>
</dbReference>
<evidence type="ECO:0000313" key="15">
    <source>
        <dbReference type="EMBL" id="PIR43143.1"/>
    </source>
</evidence>
<dbReference type="InterPro" id="IPR020563">
    <property type="entry name" value="X-over_junc_endoDNase_Mg_BS"/>
</dbReference>
<dbReference type="HAMAP" id="MF_00034">
    <property type="entry name" value="RuvC"/>
    <property type="match status" value="1"/>
</dbReference>